<comment type="subunit">
    <text evidence="2">Interacts with COX5B; this interaction may contribute to localize PYROXD2 to the inner face of the inner mitochondrial membrane.</text>
</comment>
<evidence type="ECO:0000256" key="3">
    <source>
        <dbReference type="ARBA" id="ARBA00040298"/>
    </source>
</evidence>
<dbReference type="InterPro" id="IPR002937">
    <property type="entry name" value="Amino_oxidase"/>
</dbReference>
<proteinExistence type="predicted"/>
<accession>A0ABX9W5W3</accession>
<dbReference type="EMBL" id="RHGB01000003">
    <property type="protein sequence ID" value="RNL66814.1"/>
    <property type="molecule type" value="Genomic_DNA"/>
</dbReference>
<feature type="domain" description="Amine oxidase" evidence="4">
    <location>
        <begin position="15"/>
        <end position="321"/>
    </location>
</feature>
<protein>
    <recommendedName>
        <fullName evidence="3">Pyridine nucleotide-disulfide oxidoreductase domain-containing protein 2</fullName>
    </recommendedName>
</protein>
<sequence>MLDQDVLVIGAGHNGLVAANYLVDAGLKVQVLEACDQIGGLTATRYPIQSAPKHATNPYSVDAFFWDSFPPSKELELHRYGLVRVPIDPGHVYLHPSGASIAYWKDAAKTVAEIRRYSEDDARAYARFADVLGKLSDIFLTLARTSPVRPEPRVLWQAAKLAIRNRRDLKEIGSFLALSVTEIIDERFKHPIVRDAMHATAGATIPNNASSTGICFLWLGTMHRHISSRPIGGVQAIPDSLAMRLKAKGGEVRTNAKVAEILLEKGKACGVRLESGETIMASTGILASCDPVTTLSKLLPEGTLSPEIQSKVDSIPQENLGIGQMKVDVAVSGRLTMDKHQKDRRDDVDLRMPSHMIGTEAGMARTFARAQAGLLPLHGEFSLWPVITTAADPSQGPEGQDSLYIYSAVAPLSPVAGWEASLQEAGQTIVDTANEYYGGLIDLEIGRSVLSNEDIGRMANVSAGNITHVDMTLSRTGPLRPAIGLSDYKTPVEGLFITGAGTHPGGGITGGPGYVSAKRMLKSI</sequence>
<gene>
    <name evidence="5" type="ORF">D0911_04425</name>
</gene>
<dbReference type="Pfam" id="PF01593">
    <property type="entry name" value="Amino_oxidase"/>
    <property type="match status" value="1"/>
</dbReference>
<dbReference type="Proteomes" id="UP000274695">
    <property type="component" value="Unassembled WGS sequence"/>
</dbReference>
<comment type="function">
    <text evidence="1">Probable oxidoreductase that may play a role as regulator of mitochondrial function.</text>
</comment>
<keyword evidence="6" id="KW-1185">Reference proteome</keyword>
<name>A0ABX9W5W3_9GAMM</name>
<evidence type="ECO:0000256" key="2">
    <source>
        <dbReference type="ARBA" id="ARBA00038825"/>
    </source>
</evidence>
<comment type="caution">
    <text evidence="5">The sequence shown here is derived from an EMBL/GenBank/DDBJ whole genome shotgun (WGS) entry which is preliminary data.</text>
</comment>
<dbReference type="SUPFAM" id="SSF51905">
    <property type="entry name" value="FAD/NAD(P)-binding domain"/>
    <property type="match status" value="1"/>
</dbReference>
<evidence type="ECO:0000259" key="4">
    <source>
        <dbReference type="Pfam" id="PF01593"/>
    </source>
</evidence>
<evidence type="ECO:0000313" key="5">
    <source>
        <dbReference type="EMBL" id="RNL66814.1"/>
    </source>
</evidence>
<organism evidence="5 6">
    <name type="scientific">Zhongshania marina</name>
    <dbReference type="NCBI Taxonomy" id="2304603"/>
    <lineage>
        <taxon>Bacteria</taxon>
        <taxon>Pseudomonadati</taxon>
        <taxon>Pseudomonadota</taxon>
        <taxon>Gammaproteobacteria</taxon>
        <taxon>Cellvibrionales</taxon>
        <taxon>Spongiibacteraceae</taxon>
        <taxon>Zhongshania</taxon>
    </lineage>
</organism>
<evidence type="ECO:0000313" key="6">
    <source>
        <dbReference type="Proteomes" id="UP000274695"/>
    </source>
</evidence>
<evidence type="ECO:0000256" key="1">
    <source>
        <dbReference type="ARBA" id="ARBA00037217"/>
    </source>
</evidence>
<reference evidence="5 6" key="1">
    <citation type="submission" date="2018-10" db="EMBL/GenBank/DDBJ databases">
        <title>Draft genome sequence of Zhongshania sp. DSW25-10.</title>
        <authorList>
            <person name="Oh J."/>
        </authorList>
    </citation>
    <scope>NUCLEOTIDE SEQUENCE [LARGE SCALE GENOMIC DNA]</scope>
    <source>
        <strain evidence="5 6">DSW25-10</strain>
    </source>
</reference>
<dbReference type="Gene3D" id="3.50.50.60">
    <property type="entry name" value="FAD/NAD(P)-binding domain"/>
    <property type="match status" value="2"/>
</dbReference>
<dbReference type="PANTHER" id="PTHR10668">
    <property type="entry name" value="PHYTOENE DEHYDROGENASE"/>
    <property type="match status" value="1"/>
</dbReference>
<dbReference type="PANTHER" id="PTHR10668:SF103">
    <property type="entry name" value="PYRIDINE NUCLEOTIDE-DISULFIDE OXIDOREDUCTASE DOMAIN-CONTAINING PROTEIN 2"/>
    <property type="match status" value="1"/>
</dbReference>
<dbReference type="InterPro" id="IPR036188">
    <property type="entry name" value="FAD/NAD-bd_sf"/>
</dbReference>